<dbReference type="STRING" id="336963.C4JWU5"/>
<dbReference type="OMA" id="QNDAINF"/>
<feature type="compositionally biased region" description="Polar residues" evidence="1">
    <location>
        <begin position="145"/>
        <end position="181"/>
    </location>
</feature>
<evidence type="ECO:0000313" key="2">
    <source>
        <dbReference type="EMBL" id="EEP81253.1"/>
    </source>
</evidence>
<feature type="compositionally biased region" description="Polar residues" evidence="1">
    <location>
        <begin position="27"/>
        <end position="39"/>
    </location>
</feature>
<dbReference type="AlphaFoldDB" id="C4JWU5"/>
<feature type="region of interest" description="Disordered" evidence="1">
    <location>
        <begin position="145"/>
        <end position="183"/>
    </location>
</feature>
<feature type="compositionally biased region" description="Acidic residues" evidence="1">
    <location>
        <begin position="321"/>
        <end position="331"/>
    </location>
</feature>
<feature type="region of interest" description="Disordered" evidence="1">
    <location>
        <begin position="246"/>
        <end position="266"/>
    </location>
</feature>
<feature type="region of interest" description="Disordered" evidence="1">
    <location>
        <begin position="104"/>
        <end position="132"/>
    </location>
</feature>
<feature type="compositionally biased region" description="Basic and acidic residues" evidence="1">
    <location>
        <begin position="306"/>
        <end position="320"/>
    </location>
</feature>
<protein>
    <submittedName>
        <fullName evidence="2">Uncharacterized protein</fullName>
    </submittedName>
</protein>
<dbReference type="HOGENOM" id="CLU_029621_0_0_1"/>
<feature type="compositionally biased region" description="Polar residues" evidence="1">
    <location>
        <begin position="115"/>
        <end position="124"/>
    </location>
</feature>
<dbReference type="EMBL" id="CH476618">
    <property type="protein sequence ID" value="EEP81253.1"/>
    <property type="molecule type" value="Genomic_DNA"/>
</dbReference>
<feature type="region of interest" description="Disordered" evidence="1">
    <location>
        <begin position="282"/>
        <end position="345"/>
    </location>
</feature>
<feature type="compositionally biased region" description="Low complexity" evidence="1">
    <location>
        <begin position="52"/>
        <end position="65"/>
    </location>
</feature>
<dbReference type="VEuPathDB" id="FungiDB:UREG_06118"/>
<dbReference type="InParanoid" id="C4JWU5"/>
<gene>
    <name evidence="2" type="ORF">UREG_06118</name>
</gene>
<evidence type="ECO:0000313" key="3">
    <source>
        <dbReference type="Proteomes" id="UP000002058"/>
    </source>
</evidence>
<feature type="compositionally biased region" description="Low complexity" evidence="1">
    <location>
        <begin position="104"/>
        <end position="114"/>
    </location>
</feature>
<sequence length="443" mass="49614">MDAATDPNPPPSTEQAAAPFSADYWNGMNSIYPPTQSHDQPFGIGWDHPVFQQHTPHPQPQSQTPDLYAHPQQGWHQAAVAHSVVPEPQQNYDISNQYRIDSFQQQQQLPQHHQSSTASYDSPQPNAPYPTYSFVEAPTYYQNPLTAHNNYSTQPQVDLQRSRLQNVPESSLESHPTTYATPSALRPNIQARPVSFATAYSSHSPSYHNTIDPQFLTATRHSILQPEQAQGNVFVVNPADLERSNAARTPQVANGEFAKPTVPPGQNMNFIQTKLTNSGIPAISRIEKPIQPRKKKETLLKAKTTARREPAKHLKQKSDSETSESEVEEPPEPSPLPASRPMDLDGSTKYDALKIVWFPRNRQPSAPAVRNAMVLFSDMVKGIRDSWKSRSEALKAAENQNQEAKIPAIKREVIMQRRLLDMIINTTLTHGHPSYVRSLSIEV</sequence>
<name>C4JWU5_UNCRE</name>
<evidence type="ECO:0000256" key="1">
    <source>
        <dbReference type="SAM" id="MobiDB-lite"/>
    </source>
</evidence>
<dbReference type="Proteomes" id="UP000002058">
    <property type="component" value="Unassembled WGS sequence"/>
</dbReference>
<organism evidence="2 3">
    <name type="scientific">Uncinocarpus reesii (strain UAMH 1704)</name>
    <dbReference type="NCBI Taxonomy" id="336963"/>
    <lineage>
        <taxon>Eukaryota</taxon>
        <taxon>Fungi</taxon>
        <taxon>Dikarya</taxon>
        <taxon>Ascomycota</taxon>
        <taxon>Pezizomycotina</taxon>
        <taxon>Eurotiomycetes</taxon>
        <taxon>Eurotiomycetidae</taxon>
        <taxon>Onygenales</taxon>
        <taxon>Onygenaceae</taxon>
        <taxon>Uncinocarpus</taxon>
    </lineage>
</organism>
<proteinExistence type="predicted"/>
<keyword evidence="3" id="KW-1185">Reference proteome</keyword>
<dbReference type="GeneID" id="8443272"/>
<accession>C4JWU5</accession>
<reference evidence="3" key="1">
    <citation type="journal article" date="2009" name="Genome Res.">
        <title>Comparative genomic analyses of the human fungal pathogens Coccidioides and their relatives.</title>
        <authorList>
            <person name="Sharpton T.J."/>
            <person name="Stajich J.E."/>
            <person name="Rounsley S.D."/>
            <person name="Gardner M.J."/>
            <person name="Wortman J.R."/>
            <person name="Jordar V.S."/>
            <person name="Maiti R."/>
            <person name="Kodira C.D."/>
            <person name="Neafsey D.E."/>
            <person name="Zeng Q."/>
            <person name="Hung C.-Y."/>
            <person name="McMahan C."/>
            <person name="Muszewska A."/>
            <person name="Grynberg M."/>
            <person name="Mandel M.A."/>
            <person name="Kellner E.M."/>
            <person name="Barker B.M."/>
            <person name="Galgiani J.N."/>
            <person name="Orbach M.J."/>
            <person name="Kirkland T.N."/>
            <person name="Cole G.T."/>
            <person name="Henn M.R."/>
            <person name="Birren B.W."/>
            <person name="Taylor J.W."/>
        </authorList>
    </citation>
    <scope>NUCLEOTIDE SEQUENCE [LARGE SCALE GENOMIC DNA]</scope>
    <source>
        <strain evidence="3">UAMH 1704</strain>
    </source>
</reference>
<dbReference type="OrthoDB" id="4347at2759"/>
<dbReference type="eggNOG" id="ENOG502S0GX">
    <property type="taxonomic scope" value="Eukaryota"/>
</dbReference>
<dbReference type="RefSeq" id="XP_002583151.1">
    <property type="nucleotide sequence ID" value="XM_002583105.1"/>
</dbReference>
<feature type="region of interest" description="Disordered" evidence="1">
    <location>
        <begin position="1"/>
        <end position="75"/>
    </location>
</feature>
<dbReference type="KEGG" id="ure:UREG_06118"/>